<dbReference type="Proteomes" id="UP000041254">
    <property type="component" value="Unassembled WGS sequence"/>
</dbReference>
<accession>A0A0G4FLU8</accession>
<feature type="compositionally biased region" description="Pro residues" evidence="1">
    <location>
        <begin position="120"/>
        <end position="129"/>
    </location>
</feature>
<name>A0A0G4FLU8_VITBC</name>
<proteinExistence type="predicted"/>
<dbReference type="VEuPathDB" id="CryptoDB:Vbra_15693"/>
<evidence type="ECO:0000313" key="2">
    <source>
        <dbReference type="EMBL" id="CEM14897.1"/>
    </source>
</evidence>
<gene>
    <name evidence="2" type="ORF">Vbra_15693</name>
</gene>
<reference evidence="2 3" key="1">
    <citation type="submission" date="2014-11" db="EMBL/GenBank/DDBJ databases">
        <authorList>
            <person name="Zhu J."/>
            <person name="Qi W."/>
            <person name="Song R."/>
        </authorList>
    </citation>
    <scope>NUCLEOTIDE SEQUENCE [LARGE SCALE GENOMIC DNA]</scope>
</reference>
<feature type="region of interest" description="Disordered" evidence="1">
    <location>
        <begin position="168"/>
        <end position="202"/>
    </location>
</feature>
<dbReference type="EMBL" id="CDMY01000460">
    <property type="protein sequence ID" value="CEM14897.1"/>
    <property type="molecule type" value="Genomic_DNA"/>
</dbReference>
<protein>
    <submittedName>
        <fullName evidence="2">Uncharacterized protein</fullName>
    </submittedName>
</protein>
<organism evidence="2 3">
    <name type="scientific">Vitrella brassicaformis (strain CCMP3155)</name>
    <dbReference type="NCBI Taxonomy" id="1169540"/>
    <lineage>
        <taxon>Eukaryota</taxon>
        <taxon>Sar</taxon>
        <taxon>Alveolata</taxon>
        <taxon>Colpodellida</taxon>
        <taxon>Vitrellaceae</taxon>
        <taxon>Vitrella</taxon>
    </lineage>
</organism>
<sequence>MFKDSDPDPLENRRRRLRVTLARLGVTGPHFRRLAVSLLRELADIFSSGAGEDSGLVHGDTSGNNVLIQWRPTSTVQGGVAGELGARWIEFELSRTRHRHRVTPPAPSHDGQGRRSPTINAPPPPPPPLQESTMEISLATFCIARGICSLFIATPCLQGTTTKYASTHTDHQRMTRRGYKCSLQKRPQQHHQQQQQQRRRPLWSCESVERHLQTLLIARPPAPRPHMDQIHNNAGDYYGAKRRNQLFFCDQGVWPAFTQYFSRPLQRETNLVRQPIRLSAPKKPELQAIAKTIEKAERVIKAEKAQNRHDWLVQTVEKAITTIKDGQSAHSEKDYVLLRAVADEEAEKARQEAMAEESR</sequence>
<evidence type="ECO:0000256" key="1">
    <source>
        <dbReference type="SAM" id="MobiDB-lite"/>
    </source>
</evidence>
<dbReference type="AlphaFoldDB" id="A0A0G4FLU8"/>
<evidence type="ECO:0000313" key="3">
    <source>
        <dbReference type="Proteomes" id="UP000041254"/>
    </source>
</evidence>
<dbReference type="InParanoid" id="A0A0G4FLU8"/>
<feature type="region of interest" description="Disordered" evidence="1">
    <location>
        <begin position="98"/>
        <end position="130"/>
    </location>
</feature>
<keyword evidence="3" id="KW-1185">Reference proteome</keyword>